<keyword evidence="4" id="KW-1185">Reference proteome</keyword>
<evidence type="ECO:0000256" key="2">
    <source>
        <dbReference type="SAM" id="Phobius"/>
    </source>
</evidence>
<dbReference type="eggNOG" id="ENOG50339H4">
    <property type="taxonomic scope" value="Bacteria"/>
</dbReference>
<keyword evidence="2" id="KW-1133">Transmembrane helix</keyword>
<accession>K9HDR2</accession>
<proteinExistence type="predicted"/>
<evidence type="ECO:0000256" key="1">
    <source>
        <dbReference type="SAM" id="MobiDB-lite"/>
    </source>
</evidence>
<feature type="compositionally biased region" description="Gly residues" evidence="1">
    <location>
        <begin position="274"/>
        <end position="295"/>
    </location>
</feature>
<dbReference type="AlphaFoldDB" id="K9HDR2"/>
<feature type="transmembrane region" description="Helical" evidence="2">
    <location>
        <begin position="74"/>
        <end position="96"/>
    </location>
</feature>
<dbReference type="Proteomes" id="UP000009881">
    <property type="component" value="Unassembled WGS sequence"/>
</dbReference>
<dbReference type="STRING" id="1238182.C882_0829"/>
<sequence length="357" mass="37166">MLNGFRDGLSDRLASFGTDAAEGSAAEGESSMPATLILVALASIMTVLWVFGAWSAVVPEGGLGALAAEAVPAALAAVAAPPAILWLALTVWTAAVTARRSERAMRAVLHHTRRSTEQSEVQVRTLLQMQEDSRRARMLEGLDEALADLRCSLALIAERTGLLSADDTELAWARTAAGDRWAFANAFLTPWAYQPDLPEILGERVAQAPEAAAALQTYLRRWRRLLAVLSENEADKLLRETLEDGPADRLYTFLLRVEQSAVGVMQNGEPAASGGSGPANGSGHGGTGRGNGNGSGARYVASAQDMAPEPEALLATGDGEAADAGAALPPLFEGMGGAVAARSEHSGGSGDARPTVN</sequence>
<gene>
    <name evidence="3" type="ORF">C882_0829</name>
</gene>
<protein>
    <submittedName>
        <fullName evidence="3">Uncharacterized protein</fullName>
    </submittedName>
</protein>
<evidence type="ECO:0000313" key="4">
    <source>
        <dbReference type="Proteomes" id="UP000009881"/>
    </source>
</evidence>
<feature type="region of interest" description="Disordered" evidence="1">
    <location>
        <begin position="267"/>
        <end position="357"/>
    </location>
</feature>
<keyword evidence="2" id="KW-0812">Transmembrane</keyword>
<dbReference type="EMBL" id="ANHY01000015">
    <property type="protein sequence ID" value="EKV28618.1"/>
    <property type="molecule type" value="Genomic_DNA"/>
</dbReference>
<reference evidence="3 4" key="1">
    <citation type="journal article" date="2013" name="Genome Announc.">
        <title>Draft Genome Sequence of an Alphaproteobacterium, Caenispirillum salinarum AK4(T), Isolated from a Solar Saltern.</title>
        <authorList>
            <person name="Khatri I."/>
            <person name="Singh A."/>
            <person name="Korpole S."/>
            <person name="Pinnaka A.K."/>
            <person name="Subramanian S."/>
        </authorList>
    </citation>
    <scope>NUCLEOTIDE SEQUENCE [LARGE SCALE GENOMIC DNA]</scope>
    <source>
        <strain evidence="3 4">AK4</strain>
    </source>
</reference>
<keyword evidence="2" id="KW-0472">Membrane</keyword>
<evidence type="ECO:0000313" key="3">
    <source>
        <dbReference type="EMBL" id="EKV28618.1"/>
    </source>
</evidence>
<organism evidence="3 4">
    <name type="scientific">Caenispirillum salinarum AK4</name>
    <dbReference type="NCBI Taxonomy" id="1238182"/>
    <lineage>
        <taxon>Bacteria</taxon>
        <taxon>Pseudomonadati</taxon>
        <taxon>Pseudomonadota</taxon>
        <taxon>Alphaproteobacteria</taxon>
        <taxon>Rhodospirillales</taxon>
        <taxon>Novispirillaceae</taxon>
        <taxon>Caenispirillum</taxon>
    </lineage>
</organism>
<name>K9HDR2_9PROT</name>
<feature type="transmembrane region" description="Helical" evidence="2">
    <location>
        <begin position="34"/>
        <end position="54"/>
    </location>
</feature>
<feature type="compositionally biased region" description="Low complexity" evidence="1">
    <location>
        <begin position="311"/>
        <end position="328"/>
    </location>
</feature>
<comment type="caution">
    <text evidence="3">The sequence shown here is derived from an EMBL/GenBank/DDBJ whole genome shotgun (WGS) entry which is preliminary data.</text>
</comment>